<gene>
    <name evidence="1" type="ORF">BGZ97_001256</name>
</gene>
<comment type="caution">
    <text evidence="1">The sequence shown here is derived from an EMBL/GenBank/DDBJ whole genome shotgun (WGS) entry which is preliminary data.</text>
</comment>
<dbReference type="Proteomes" id="UP000823405">
    <property type="component" value="Unassembled WGS sequence"/>
</dbReference>
<proteinExistence type="predicted"/>
<sequence>MEQNRNTTWTTWHIPIFTHFPNIFKHPDFLALLSVRLREADSRRSEAAPEAPANLVPAAAKYIQDILDHQRQQCTISICKREVETMELRAEVVALRAEVANTTSSFKLMMEAVTQLLNSGSQSSSQHSPIGYPPLRPLPTSMTPTTTFVPATSMTPACPITPAGEVLAAALTRAALGGAAIVRASDRGPSVSEAFNCLPADGSLTVKKIIAEQVKYDSRKQNNGPIPQNIAKIISNRRPVALYAYFLARTKFESSQMEVEDSATASDNTKTHSVIKHLQNEKDSRFKHWAAFFQWYLDRLQQEGREAGDVDTIKYLDKRQSIAGTRAANKTQQDKKINTCS</sequence>
<dbReference type="AlphaFoldDB" id="A0A9P6UJF9"/>
<keyword evidence="2" id="KW-1185">Reference proteome</keyword>
<accession>A0A9P6UJF9</accession>
<reference evidence="1" key="1">
    <citation type="journal article" date="2020" name="Fungal Divers.">
        <title>Resolving the Mortierellaceae phylogeny through synthesis of multi-gene phylogenetics and phylogenomics.</title>
        <authorList>
            <person name="Vandepol N."/>
            <person name="Liber J."/>
            <person name="Desiro A."/>
            <person name="Na H."/>
            <person name="Kennedy M."/>
            <person name="Barry K."/>
            <person name="Grigoriev I.V."/>
            <person name="Miller A.N."/>
            <person name="O'Donnell K."/>
            <person name="Stajich J.E."/>
            <person name="Bonito G."/>
        </authorList>
    </citation>
    <scope>NUCLEOTIDE SEQUENCE</scope>
    <source>
        <strain evidence="1">NVP60</strain>
    </source>
</reference>
<protein>
    <submittedName>
        <fullName evidence="1">Uncharacterized protein</fullName>
    </submittedName>
</protein>
<dbReference type="EMBL" id="JAAAIN010001252">
    <property type="protein sequence ID" value="KAG0305049.1"/>
    <property type="molecule type" value="Genomic_DNA"/>
</dbReference>
<name>A0A9P6UJF9_9FUNG</name>
<evidence type="ECO:0000313" key="1">
    <source>
        <dbReference type="EMBL" id="KAG0305049.1"/>
    </source>
</evidence>
<organism evidence="1 2">
    <name type="scientific">Linnemannia gamsii</name>
    <dbReference type="NCBI Taxonomy" id="64522"/>
    <lineage>
        <taxon>Eukaryota</taxon>
        <taxon>Fungi</taxon>
        <taxon>Fungi incertae sedis</taxon>
        <taxon>Mucoromycota</taxon>
        <taxon>Mortierellomycotina</taxon>
        <taxon>Mortierellomycetes</taxon>
        <taxon>Mortierellales</taxon>
        <taxon>Mortierellaceae</taxon>
        <taxon>Linnemannia</taxon>
    </lineage>
</organism>
<dbReference type="OrthoDB" id="2444948at2759"/>
<evidence type="ECO:0000313" key="2">
    <source>
        <dbReference type="Proteomes" id="UP000823405"/>
    </source>
</evidence>